<dbReference type="PANTHER" id="PTHR46310">
    <property type="entry name" value="AMIDASE 1"/>
    <property type="match status" value="1"/>
</dbReference>
<dbReference type="PANTHER" id="PTHR46310:SF7">
    <property type="entry name" value="AMIDASE 1"/>
    <property type="match status" value="1"/>
</dbReference>
<gene>
    <name evidence="4" type="ORF">F9C07_2280675</name>
</gene>
<feature type="domain" description="Amidase" evidence="2">
    <location>
        <begin position="213"/>
        <end position="380"/>
    </location>
</feature>
<keyword evidence="1" id="KW-0732">Signal</keyword>
<dbReference type="Pfam" id="PF26053">
    <property type="entry name" value="DUF8016"/>
    <property type="match status" value="1"/>
</dbReference>
<sequence>MREDKSSKKPKMLSSVLLVLFSAAVGAKTVPNGQTLTLNGIPYYLSGIPISNFSHNVFDKASNDVDIFPFTVIQTSSTVHSSFLSETVANFTQQDDVFQPAFLQTVYLTSSVEASQIDELSGSEALHQFDNKMFLTESDASLSTPLPNGPYFASARTGHIFRAYRLYSDDSLAFISAAISDESGGFIPMTGVTEGVMTKNVAVPSRLYYTPTAEKPLAGLRLAVKDIFHVKGLRTSGGSRAYYYLYDEQNVTTPSVQRLFDLGAVMVGKVGTVQFANGDRPTADWVDLHCPFNPRGDGYQYPSGSSSGSGAAIAAYEWLDLAIGSDTGGSMRGPAGVQGIYGNRPSTGAITLEHALPLSPPLDTAGMFARSASLWSKTVQAWYPNFNRSYPSHPKQLYLSHSNWDESTAPEANEHLETFMQRLEDFLDTNRTIVNVTERWSETHNSPSLINLLNTTYAYLVGVGQWNNLAKGFFADYAQAHDGRRPFINPGPLARWEWGQANGGNASYDAALHNMTVFRDWWSTSGYGRSDDDSCSEGIFVHAWATGAADYRNRYFNPPGPPFGFTDDAIAVFAGAPEVVVPLGESPYNSTITLHEEYLPVSIGLQMARGCDRALAELVDDLGKAGILKPVSAGSRLYS</sequence>
<evidence type="ECO:0000259" key="2">
    <source>
        <dbReference type="Pfam" id="PF01425"/>
    </source>
</evidence>
<keyword evidence="5" id="KW-1185">Reference proteome</keyword>
<dbReference type="EMBL" id="CP044617">
    <property type="protein sequence ID" value="QRD91426.1"/>
    <property type="molecule type" value="Genomic_DNA"/>
</dbReference>
<dbReference type="AlphaFoldDB" id="A0A7U2MX03"/>
<organism evidence="4 5">
    <name type="scientific">Aspergillus flavus (strain ATCC 200026 / FGSC A1120 / IAM 13836 / NRRL 3357 / JCM 12722 / SRRC 167)</name>
    <dbReference type="NCBI Taxonomy" id="332952"/>
    <lineage>
        <taxon>Eukaryota</taxon>
        <taxon>Fungi</taxon>
        <taxon>Dikarya</taxon>
        <taxon>Ascomycota</taxon>
        <taxon>Pezizomycotina</taxon>
        <taxon>Eurotiomycetes</taxon>
        <taxon>Eurotiomycetidae</taxon>
        <taxon>Eurotiales</taxon>
        <taxon>Aspergillaceae</taxon>
        <taxon>Aspergillus</taxon>
        <taxon>Aspergillus subgen. Circumdati</taxon>
    </lineage>
</organism>
<dbReference type="InterPro" id="IPR036928">
    <property type="entry name" value="AS_sf"/>
</dbReference>
<evidence type="ECO:0000313" key="4">
    <source>
        <dbReference type="EMBL" id="QRD91426.1"/>
    </source>
</evidence>
<accession>A0A7U2MX03</accession>
<dbReference type="SUPFAM" id="SSF75304">
    <property type="entry name" value="Amidase signature (AS) enzymes"/>
    <property type="match status" value="1"/>
</dbReference>
<feature type="domain" description="Scytalone dehydratase-like protein Arp1 N-terminal" evidence="3">
    <location>
        <begin position="52"/>
        <end position="167"/>
    </location>
</feature>
<dbReference type="InterPro" id="IPR058329">
    <property type="entry name" value="Arp1_N"/>
</dbReference>
<dbReference type="Proteomes" id="UP000596276">
    <property type="component" value="Chromosome 7"/>
</dbReference>
<dbReference type="Gene3D" id="3.90.1300.10">
    <property type="entry name" value="Amidase signature (AS) domain"/>
    <property type="match status" value="1"/>
</dbReference>
<feature type="chain" id="PRO_5031111414" evidence="1">
    <location>
        <begin position="28"/>
        <end position="639"/>
    </location>
</feature>
<dbReference type="Pfam" id="PF01425">
    <property type="entry name" value="Amidase"/>
    <property type="match status" value="1"/>
</dbReference>
<evidence type="ECO:0000256" key="1">
    <source>
        <dbReference type="SAM" id="SignalP"/>
    </source>
</evidence>
<evidence type="ECO:0000313" key="5">
    <source>
        <dbReference type="Proteomes" id="UP000596276"/>
    </source>
</evidence>
<name>A0A7U2MX03_ASPFN</name>
<evidence type="ECO:0000259" key="3">
    <source>
        <dbReference type="Pfam" id="PF26053"/>
    </source>
</evidence>
<dbReference type="VEuPathDB" id="FungiDB:F9C07_2280675"/>
<dbReference type="VEuPathDB" id="FungiDB:AFLA_007709"/>
<reference evidence="5" key="1">
    <citation type="journal article" date="2021" name="G3 (Bethesda)">
        <title>Chromosome assembled and annotated genome sequence of Aspergillus flavus NRRL 3357.</title>
        <authorList>
            <person name="Skerker J.M."/>
            <person name="Pianalto K.M."/>
            <person name="Mondo S.J."/>
            <person name="Yang K."/>
            <person name="Arkin A.P."/>
            <person name="Keller N.P."/>
            <person name="Grigoriev I.V."/>
            <person name="Louise Glass N.L."/>
        </authorList>
    </citation>
    <scope>NUCLEOTIDE SEQUENCE [LARGE SCALE GENOMIC DNA]</scope>
    <source>
        <strain evidence="5">ATCC 200026 / FGSC A1120 / IAM 13836 / NRRL 3357 / JCM 12722 / SRRC 167</strain>
    </source>
</reference>
<dbReference type="InterPro" id="IPR023631">
    <property type="entry name" value="Amidase_dom"/>
</dbReference>
<protein>
    <submittedName>
        <fullName evidence="4">Glutamyl-tRNA amidotransferase, subunit A</fullName>
    </submittedName>
</protein>
<proteinExistence type="predicted"/>
<feature type="signal peptide" evidence="1">
    <location>
        <begin position="1"/>
        <end position="27"/>
    </location>
</feature>